<proteinExistence type="predicted"/>
<name>A0ABT8ARM9_9HYPH</name>
<reference evidence="2" key="1">
    <citation type="journal article" date="2019" name="Int. J. Syst. Evol. Microbiol.">
        <title>The Global Catalogue of Microorganisms (GCM) 10K type strain sequencing project: providing services to taxonomists for standard genome sequencing and annotation.</title>
        <authorList>
            <consortium name="The Broad Institute Genomics Platform"/>
            <consortium name="The Broad Institute Genome Sequencing Center for Infectious Disease"/>
            <person name="Wu L."/>
            <person name="Ma J."/>
        </authorList>
    </citation>
    <scope>NUCLEOTIDE SEQUENCE [LARGE SCALE GENOMIC DNA]</scope>
    <source>
        <strain evidence="2">CECT 7806</strain>
    </source>
</reference>
<protein>
    <submittedName>
        <fullName evidence="1">Uncharacterized protein</fullName>
    </submittedName>
</protein>
<evidence type="ECO:0000313" key="2">
    <source>
        <dbReference type="Proteomes" id="UP001244297"/>
    </source>
</evidence>
<keyword evidence="2" id="KW-1185">Reference proteome</keyword>
<evidence type="ECO:0000313" key="1">
    <source>
        <dbReference type="EMBL" id="MDN3572086.1"/>
    </source>
</evidence>
<comment type="caution">
    <text evidence="1">The sequence shown here is derived from an EMBL/GenBank/DDBJ whole genome shotgun (WGS) entry which is preliminary data.</text>
</comment>
<sequence>MLLIGSPEEVAALDARIELARIRTLQANTQHAAALAAETEAKAAHEAEQKRRKDLHRRAVKASAEVEKLAAEYITEAQRLVPLLERIRERAALIEAANFALPEGADPVPPGEPRCSWNGRSDQPHSSIASRVKLPALGTDAGYIWGEVAPIHGRIIHEPH</sequence>
<dbReference type="Proteomes" id="UP001244297">
    <property type="component" value="Unassembled WGS sequence"/>
</dbReference>
<dbReference type="RefSeq" id="WP_238287097.1">
    <property type="nucleotide sequence ID" value="NZ_BPQS01000008.1"/>
</dbReference>
<gene>
    <name evidence="1" type="ORF">QWZ18_15795</name>
</gene>
<dbReference type="EMBL" id="JAUFPT010000054">
    <property type="protein sequence ID" value="MDN3572086.1"/>
    <property type="molecule type" value="Genomic_DNA"/>
</dbReference>
<accession>A0ABT8ARM9</accession>
<organism evidence="1 2">
    <name type="scientific">Methylobacterium longum</name>
    <dbReference type="NCBI Taxonomy" id="767694"/>
    <lineage>
        <taxon>Bacteria</taxon>
        <taxon>Pseudomonadati</taxon>
        <taxon>Pseudomonadota</taxon>
        <taxon>Alphaproteobacteria</taxon>
        <taxon>Hyphomicrobiales</taxon>
        <taxon>Methylobacteriaceae</taxon>
        <taxon>Methylobacterium</taxon>
    </lineage>
</organism>